<feature type="compositionally biased region" description="Basic and acidic residues" evidence="1">
    <location>
        <begin position="36"/>
        <end position="48"/>
    </location>
</feature>
<keyword evidence="3" id="KW-1185">Reference proteome</keyword>
<sequence>MDTETLKSFGLDENQIKSVMGAYGKELNPLKQEKVSLEQERDSLKTQVDDVTSQLTEAQGKAEKGSELAKQFEELQQNLKDSEAKAKEQLNATKKSYEVEAALAEVGALNNKAVMALIDTDKVNFDDNGKLIGLSEQLESVKTENDFLFKSDNPGKTGGPKIVNDGNPPAGGSNTTKSLADYSYSELVGLKTSDPTAYQALTGGQE</sequence>
<organism evidence="2 3">
    <name type="scientific">Weissella muntiaci</name>
    <dbReference type="NCBI Taxonomy" id="2508881"/>
    <lineage>
        <taxon>Bacteria</taxon>
        <taxon>Bacillati</taxon>
        <taxon>Bacillota</taxon>
        <taxon>Bacilli</taxon>
        <taxon>Lactobacillales</taxon>
        <taxon>Lactobacillaceae</taxon>
        <taxon>Weissella</taxon>
    </lineage>
</organism>
<proteinExistence type="predicted"/>
<reference evidence="2 3" key="1">
    <citation type="submission" date="2019-01" db="EMBL/GenBank/DDBJ databases">
        <title>Weissella sp. nov., a novel lactic acid bacterium isolated from animal feces.</title>
        <authorList>
            <person name="Wang L.-T."/>
        </authorList>
    </citation>
    <scope>NUCLEOTIDE SEQUENCE [LARGE SCALE GENOMIC DNA]</scope>
    <source>
        <strain evidence="2 3">8H-2</strain>
    </source>
</reference>
<feature type="region of interest" description="Disordered" evidence="1">
    <location>
        <begin position="36"/>
        <end position="66"/>
    </location>
</feature>
<evidence type="ECO:0000313" key="3">
    <source>
        <dbReference type="Proteomes" id="UP000371977"/>
    </source>
</evidence>
<dbReference type="InterPro" id="IPR009636">
    <property type="entry name" value="SCAF"/>
</dbReference>
<comment type="caution">
    <text evidence="2">The sequence shown here is derived from an EMBL/GenBank/DDBJ whole genome shotgun (WGS) entry which is preliminary data.</text>
</comment>
<accession>A0A6C2C581</accession>
<name>A0A6C2C581_9LACO</name>
<dbReference type="EMBL" id="SDGZ01000016">
    <property type="protein sequence ID" value="TYC48809.1"/>
    <property type="molecule type" value="Genomic_DNA"/>
</dbReference>
<dbReference type="AlphaFoldDB" id="A0A6C2C581"/>
<evidence type="ECO:0000256" key="1">
    <source>
        <dbReference type="SAM" id="MobiDB-lite"/>
    </source>
</evidence>
<dbReference type="RefSeq" id="WP_148623047.1">
    <property type="nucleotide sequence ID" value="NZ_SDGZ01000016.1"/>
</dbReference>
<dbReference type="Proteomes" id="UP000371977">
    <property type="component" value="Unassembled WGS sequence"/>
</dbReference>
<protein>
    <recommendedName>
        <fullName evidence="4">Scaffolding protein</fullName>
    </recommendedName>
</protein>
<dbReference type="OrthoDB" id="2365850at2"/>
<evidence type="ECO:0000313" key="2">
    <source>
        <dbReference type="EMBL" id="TYC48809.1"/>
    </source>
</evidence>
<dbReference type="Pfam" id="PF06810">
    <property type="entry name" value="Phage_scaffold"/>
    <property type="match status" value="1"/>
</dbReference>
<evidence type="ECO:0008006" key="4">
    <source>
        <dbReference type="Google" id="ProtNLM"/>
    </source>
</evidence>
<gene>
    <name evidence="2" type="ORF">ESZ50_07990</name>
</gene>
<feature type="region of interest" description="Disordered" evidence="1">
    <location>
        <begin position="146"/>
        <end position="178"/>
    </location>
</feature>
<dbReference type="SUPFAM" id="SSF90257">
    <property type="entry name" value="Myosin rod fragments"/>
    <property type="match status" value="1"/>
</dbReference>